<dbReference type="GO" id="GO:0043190">
    <property type="term" value="C:ATP-binding cassette (ABC) transporter complex"/>
    <property type="evidence" value="ECO:0007669"/>
    <property type="project" value="TreeGrafter"/>
</dbReference>
<evidence type="ECO:0000256" key="5">
    <source>
        <dbReference type="ARBA" id="ARBA00023136"/>
    </source>
</evidence>
<comment type="caution">
    <text evidence="7">The sequence shown here is derived from an EMBL/GenBank/DDBJ whole genome shotgun (WGS) entry which is preliminary data.</text>
</comment>
<feature type="transmembrane region" description="Helical" evidence="6">
    <location>
        <begin position="431"/>
        <end position="454"/>
    </location>
</feature>
<keyword evidence="4 6" id="KW-1133">Transmembrane helix</keyword>
<evidence type="ECO:0000313" key="7">
    <source>
        <dbReference type="EMBL" id="KAA6327647.1"/>
    </source>
</evidence>
<keyword evidence="5 6" id="KW-0472">Membrane</keyword>
<name>A0A5J4R0N0_9ZZZZ</name>
<evidence type="ECO:0000256" key="6">
    <source>
        <dbReference type="SAM" id="Phobius"/>
    </source>
</evidence>
<feature type="transmembrane region" description="Helical" evidence="6">
    <location>
        <begin position="55"/>
        <end position="78"/>
    </location>
</feature>
<evidence type="ECO:0000256" key="3">
    <source>
        <dbReference type="ARBA" id="ARBA00022692"/>
    </source>
</evidence>
<dbReference type="GO" id="GO:0015920">
    <property type="term" value="P:lipopolysaccharide transport"/>
    <property type="evidence" value="ECO:0007669"/>
    <property type="project" value="TreeGrafter"/>
</dbReference>
<keyword evidence="3 6" id="KW-0812">Transmembrane</keyword>
<feature type="transmembrane region" description="Helical" evidence="6">
    <location>
        <begin position="15"/>
        <end position="35"/>
    </location>
</feature>
<accession>A0A5J4R0N0</accession>
<dbReference type="PANTHER" id="PTHR33529:SF6">
    <property type="entry name" value="YJGP_YJGQ FAMILY PERMEASE"/>
    <property type="match status" value="1"/>
</dbReference>
<proteinExistence type="predicted"/>
<feature type="transmembrane region" description="Helical" evidence="6">
    <location>
        <begin position="98"/>
        <end position="120"/>
    </location>
</feature>
<keyword evidence="2" id="KW-1003">Cell membrane</keyword>
<evidence type="ECO:0008006" key="8">
    <source>
        <dbReference type="Google" id="ProtNLM"/>
    </source>
</evidence>
<sequence>MPNIKKLDIFVVKSYVLLFAGTFFICLFIFMMQFLWRYVDDMVGKGLEVTVLAQFFFYATISLVPVSLPLAILLASLITFGNFGERYELLAMKASGVSLLRIIRPLAFFVIFLGFISFLFQNVMGPYAESKLYTLILSMRQKSPELDIPEGVFYDQIKGYNLYVKEKDRKTGLLYDVVIYNFSDGFENAHIIRADTGKLEMTADKKHLYFHLYSGEMFENLKAQNANSTSVPYWREIFREKHSIIQFDSEFSMIDASFMNSRSNSKNMKMLQASIDSMTVYGDSLGRKYYTESKNDSYQKTPVLYKEDTLQLAKARISDYNLDSIFNVSTLTQKQHILSSAVTRTGNLTNDWNYKSYTITSNDMNIRRHVTDWHKKITLSLACIIFFFIGTPLGAIIRKGGLGMPVVISVFIFIFYYVMDNTCYKLARDGNWITWIGMWASTAVLVPIGAFFTYKSNNDAVVVNIDVYINSIKRAVGIRDVRNLTRKEVIITDPDYQKIRTELEKLNANCTAYVQSRKYVKQVPNYVKLWVNDEKDEKILFINNQLEGLVEEMSNTVLPVLLNAVNKYPVISVNAHVQPFRNRWLNIATGVILPVGLFFYFRVWLFGIRLHKDMEQILRTNEEIQLIIQTNDE</sequence>
<feature type="transmembrane region" description="Helical" evidence="6">
    <location>
        <begin position="402"/>
        <end position="419"/>
    </location>
</feature>
<gene>
    <name evidence="7" type="ORF">EZS27_023380</name>
</gene>
<feature type="transmembrane region" description="Helical" evidence="6">
    <location>
        <begin position="377"/>
        <end position="396"/>
    </location>
</feature>
<evidence type="ECO:0000256" key="4">
    <source>
        <dbReference type="ARBA" id="ARBA00022989"/>
    </source>
</evidence>
<feature type="transmembrane region" description="Helical" evidence="6">
    <location>
        <begin position="584"/>
        <end position="605"/>
    </location>
</feature>
<evidence type="ECO:0000256" key="1">
    <source>
        <dbReference type="ARBA" id="ARBA00004651"/>
    </source>
</evidence>
<reference evidence="7" key="1">
    <citation type="submission" date="2019-03" db="EMBL/GenBank/DDBJ databases">
        <title>Single cell metagenomics reveals metabolic interactions within the superorganism composed of flagellate Streblomastix strix and complex community of Bacteroidetes bacteria on its surface.</title>
        <authorList>
            <person name="Treitli S.C."/>
            <person name="Kolisko M."/>
            <person name="Husnik F."/>
            <person name="Keeling P."/>
            <person name="Hampl V."/>
        </authorList>
    </citation>
    <scope>NUCLEOTIDE SEQUENCE</scope>
    <source>
        <strain evidence="7">STM</strain>
    </source>
</reference>
<comment type="subcellular location">
    <subcellularLocation>
        <location evidence="1">Cell membrane</location>
        <topology evidence="1">Multi-pass membrane protein</topology>
    </subcellularLocation>
</comment>
<organism evidence="7">
    <name type="scientific">termite gut metagenome</name>
    <dbReference type="NCBI Taxonomy" id="433724"/>
    <lineage>
        <taxon>unclassified sequences</taxon>
        <taxon>metagenomes</taxon>
        <taxon>organismal metagenomes</taxon>
    </lineage>
</organism>
<protein>
    <recommendedName>
        <fullName evidence="8">YjgP/YjgQ family permease</fullName>
    </recommendedName>
</protein>
<dbReference type="Pfam" id="PF03739">
    <property type="entry name" value="LptF_LptG"/>
    <property type="match status" value="1"/>
</dbReference>
<dbReference type="PANTHER" id="PTHR33529">
    <property type="entry name" value="SLR0882 PROTEIN-RELATED"/>
    <property type="match status" value="1"/>
</dbReference>
<dbReference type="InterPro" id="IPR005495">
    <property type="entry name" value="LptG/LptF_permease"/>
</dbReference>
<dbReference type="AlphaFoldDB" id="A0A5J4R0N0"/>
<evidence type="ECO:0000256" key="2">
    <source>
        <dbReference type="ARBA" id="ARBA00022475"/>
    </source>
</evidence>
<dbReference type="EMBL" id="SNRY01001954">
    <property type="protein sequence ID" value="KAA6327647.1"/>
    <property type="molecule type" value="Genomic_DNA"/>
</dbReference>